<protein>
    <submittedName>
        <fullName evidence="2">Uncharacterized protein</fullName>
    </submittedName>
</protein>
<dbReference type="Proteomes" id="UP001596292">
    <property type="component" value="Unassembled WGS sequence"/>
</dbReference>
<evidence type="ECO:0000256" key="1">
    <source>
        <dbReference type="SAM" id="MobiDB-lite"/>
    </source>
</evidence>
<feature type="region of interest" description="Disordered" evidence="1">
    <location>
        <begin position="1"/>
        <end position="21"/>
    </location>
</feature>
<evidence type="ECO:0000313" key="3">
    <source>
        <dbReference type="Proteomes" id="UP001596292"/>
    </source>
</evidence>
<keyword evidence="3" id="KW-1185">Reference proteome</keyword>
<reference evidence="3" key="1">
    <citation type="journal article" date="2019" name="Int. J. Syst. Evol. Microbiol.">
        <title>The Global Catalogue of Microorganisms (GCM) 10K type strain sequencing project: providing services to taxonomists for standard genome sequencing and annotation.</title>
        <authorList>
            <consortium name="The Broad Institute Genomics Platform"/>
            <consortium name="The Broad Institute Genome Sequencing Center for Infectious Disease"/>
            <person name="Wu L."/>
            <person name="Ma J."/>
        </authorList>
    </citation>
    <scope>NUCLEOTIDE SEQUENCE [LARGE SCALE GENOMIC DNA]</scope>
    <source>
        <strain evidence="3">CCUG 48316</strain>
    </source>
</reference>
<accession>A0ABW2BJ26</accession>
<comment type="caution">
    <text evidence="2">The sequence shown here is derived from an EMBL/GenBank/DDBJ whole genome shotgun (WGS) entry which is preliminary data.</text>
</comment>
<gene>
    <name evidence="2" type="ORF">ACFQE0_12915</name>
</gene>
<dbReference type="EMBL" id="JBHSWN010000001">
    <property type="protein sequence ID" value="MFC6790428.1"/>
    <property type="molecule type" value="Genomic_DNA"/>
</dbReference>
<sequence>MLLASASKGFGRPMSAQSTDENSIADELRAIFRASREHRDRDSRIALFDSLANLERSLTSRGAPEAFLRRVAECRFLAGILRESVTPAHHQAMRATRRIWTAPLEAVEVR</sequence>
<organism evidence="2 3">
    <name type="scientific">Methylobacterium komagatae</name>
    <dbReference type="NCBI Taxonomy" id="374425"/>
    <lineage>
        <taxon>Bacteria</taxon>
        <taxon>Pseudomonadati</taxon>
        <taxon>Pseudomonadota</taxon>
        <taxon>Alphaproteobacteria</taxon>
        <taxon>Hyphomicrobiales</taxon>
        <taxon>Methylobacteriaceae</taxon>
        <taxon>Methylobacterium</taxon>
    </lineage>
</organism>
<name>A0ABW2BJ26_9HYPH</name>
<proteinExistence type="predicted"/>
<evidence type="ECO:0000313" key="2">
    <source>
        <dbReference type="EMBL" id="MFC6790428.1"/>
    </source>
</evidence>